<dbReference type="STRING" id="2711.A0A067FJU7"/>
<dbReference type="CDD" id="cd00042">
    <property type="entry name" value="CY"/>
    <property type="match status" value="1"/>
</dbReference>
<organism evidence="5 6">
    <name type="scientific">Citrus sinensis</name>
    <name type="common">Sweet orange</name>
    <name type="synonym">Citrus aurantium var. sinensis</name>
    <dbReference type="NCBI Taxonomy" id="2711"/>
    <lineage>
        <taxon>Eukaryota</taxon>
        <taxon>Viridiplantae</taxon>
        <taxon>Streptophyta</taxon>
        <taxon>Embryophyta</taxon>
        <taxon>Tracheophyta</taxon>
        <taxon>Spermatophyta</taxon>
        <taxon>Magnoliopsida</taxon>
        <taxon>eudicotyledons</taxon>
        <taxon>Gunneridae</taxon>
        <taxon>Pentapetalae</taxon>
        <taxon>rosids</taxon>
        <taxon>malvids</taxon>
        <taxon>Sapindales</taxon>
        <taxon>Rutaceae</taxon>
        <taxon>Aurantioideae</taxon>
        <taxon>Citrus</taxon>
    </lineage>
</organism>
<dbReference type="SUPFAM" id="SSF54403">
    <property type="entry name" value="Cystatin/monellin"/>
    <property type="match status" value="1"/>
</dbReference>
<dbReference type="PaxDb" id="2711-XP_006470502.1"/>
<gene>
    <name evidence="5" type="ORF">CISIN_1g034261mg</name>
</gene>
<accession>A0A067FJU7</accession>
<dbReference type="EMBL" id="KK784900">
    <property type="protein sequence ID" value="KDO66416.1"/>
    <property type="molecule type" value="Genomic_DNA"/>
</dbReference>
<dbReference type="PANTHER" id="PTHR11413">
    <property type="entry name" value="CYSTATIN FAMILY MEMBER"/>
    <property type="match status" value="1"/>
</dbReference>
<proteinExistence type="inferred from homology"/>
<comment type="similarity">
    <text evidence="3">Belongs to the cystatin family. Phytocystatin subfamily.</text>
</comment>
<dbReference type="Proteomes" id="UP000027120">
    <property type="component" value="Unassembled WGS sequence"/>
</dbReference>
<dbReference type="PANTHER" id="PTHR11413:SF116">
    <property type="entry name" value="MULTICYSTATIN"/>
    <property type="match status" value="1"/>
</dbReference>
<dbReference type="InterPro" id="IPR046350">
    <property type="entry name" value="Cystatin_sf"/>
</dbReference>
<evidence type="ECO:0000256" key="3">
    <source>
        <dbReference type="RuleBase" id="RU362130"/>
    </source>
</evidence>
<evidence type="ECO:0000256" key="1">
    <source>
        <dbReference type="ARBA" id="ARBA00022690"/>
    </source>
</evidence>
<dbReference type="Gene3D" id="3.10.450.10">
    <property type="match status" value="1"/>
</dbReference>
<dbReference type="InterPro" id="IPR027214">
    <property type="entry name" value="Cystatin"/>
</dbReference>
<keyword evidence="6" id="KW-1185">Reference proteome</keyword>
<dbReference type="InterPro" id="IPR000010">
    <property type="entry name" value="Cystatin_dom"/>
</dbReference>
<sequence>MATVGGVREVEATANNQEIVNLARFAVDEHNKKQNSNLQFVKVVSAKQQVVSGTLYDITLEAVEGGQKKLFEAKVWEKPWMQFKELKEFNTVAQSHSSTA</sequence>
<dbReference type="AlphaFoldDB" id="A0A067FJU7"/>
<dbReference type="EMBL" id="KK784900">
    <property type="protein sequence ID" value="KDO66413.1"/>
    <property type="molecule type" value="Genomic_DNA"/>
</dbReference>
<keyword evidence="1 3" id="KW-0646">Protease inhibitor</keyword>
<evidence type="ECO:0000313" key="6">
    <source>
        <dbReference type="Proteomes" id="UP000027120"/>
    </source>
</evidence>
<evidence type="ECO:0000313" key="5">
    <source>
        <dbReference type="EMBL" id="KDO66415.1"/>
    </source>
</evidence>
<dbReference type="SMART" id="SM00043">
    <property type="entry name" value="CY"/>
    <property type="match status" value="1"/>
</dbReference>
<evidence type="ECO:0000256" key="2">
    <source>
        <dbReference type="ARBA" id="ARBA00022704"/>
    </source>
</evidence>
<keyword evidence="2 3" id="KW-0789">Thiol protease inhibitor</keyword>
<dbReference type="EMBL" id="KK784900">
    <property type="protein sequence ID" value="KDO66415.1"/>
    <property type="molecule type" value="Genomic_DNA"/>
</dbReference>
<evidence type="ECO:0000259" key="4">
    <source>
        <dbReference type="SMART" id="SM00043"/>
    </source>
</evidence>
<dbReference type="eggNOG" id="ENOG502SC50">
    <property type="taxonomic scope" value="Eukaryota"/>
</dbReference>
<dbReference type="InterPro" id="IPR018073">
    <property type="entry name" value="Prot_inh_cystat_CS"/>
</dbReference>
<dbReference type="MEROPS" id="I25.014"/>
<dbReference type="EMBL" id="KK784900">
    <property type="protein sequence ID" value="KDO66414.1"/>
    <property type="molecule type" value="Genomic_DNA"/>
</dbReference>
<protein>
    <recommendedName>
        <fullName evidence="3">Cysteine proteinase inhibitor</fullName>
    </recommendedName>
</protein>
<name>A0A067FJU7_CITSI</name>
<dbReference type="SMR" id="A0A067FJU7"/>
<dbReference type="Pfam" id="PF16845">
    <property type="entry name" value="SQAPI"/>
    <property type="match status" value="1"/>
</dbReference>
<reference evidence="5 6" key="1">
    <citation type="submission" date="2014-04" db="EMBL/GenBank/DDBJ databases">
        <authorList>
            <consortium name="International Citrus Genome Consortium"/>
            <person name="Gmitter F."/>
            <person name="Chen C."/>
            <person name="Farmerie W."/>
            <person name="Harkins T."/>
            <person name="Desany B."/>
            <person name="Mohiuddin M."/>
            <person name="Kodira C."/>
            <person name="Borodovsky M."/>
            <person name="Lomsadze A."/>
            <person name="Burns P."/>
            <person name="Jenkins J."/>
            <person name="Prochnik S."/>
            <person name="Shu S."/>
            <person name="Chapman J."/>
            <person name="Pitluck S."/>
            <person name="Schmutz J."/>
            <person name="Rokhsar D."/>
        </authorList>
    </citation>
    <scope>NUCLEOTIDE SEQUENCE</scope>
</reference>
<dbReference type="GO" id="GO:0004869">
    <property type="term" value="F:cysteine-type endopeptidase inhibitor activity"/>
    <property type="evidence" value="ECO:0000318"/>
    <property type="project" value="GO_Central"/>
</dbReference>
<feature type="domain" description="Cystatin" evidence="4">
    <location>
        <begin position="2"/>
        <end position="92"/>
    </location>
</feature>
<dbReference type="PROSITE" id="PS00287">
    <property type="entry name" value="CYSTATIN"/>
    <property type="match status" value="1"/>
</dbReference>